<keyword evidence="1" id="KW-0472">Membrane</keyword>
<dbReference type="AlphaFoldDB" id="F2NR78"/>
<dbReference type="Gene3D" id="2.60.40.650">
    <property type="match status" value="1"/>
</dbReference>
<dbReference type="PANTHER" id="PTHR19372">
    <property type="entry name" value="SULFITE REDUCTASE"/>
    <property type="match status" value="1"/>
</dbReference>
<dbReference type="STRING" id="869210.Marky_2207"/>
<reference evidence="4 5" key="1">
    <citation type="journal article" date="2012" name="Stand. Genomic Sci.">
        <title>Complete genome sequence of the aerobic, heterotroph Marinithermus hydrothermalis type strain (T1(T)) from a deep-sea hydrothermal vent chimney.</title>
        <authorList>
            <person name="Copeland A."/>
            <person name="Gu W."/>
            <person name="Yasawong M."/>
            <person name="Lapidus A."/>
            <person name="Lucas S."/>
            <person name="Deshpande S."/>
            <person name="Pagani I."/>
            <person name="Tapia R."/>
            <person name="Cheng J.F."/>
            <person name="Goodwin L.A."/>
            <person name="Pitluck S."/>
            <person name="Liolios K."/>
            <person name="Ivanova N."/>
            <person name="Mavromatis K."/>
            <person name="Mikhailova N."/>
            <person name="Pati A."/>
            <person name="Chen A."/>
            <person name="Palaniappan K."/>
            <person name="Land M."/>
            <person name="Pan C."/>
            <person name="Brambilla E.M."/>
            <person name="Rohde M."/>
            <person name="Tindall B.J."/>
            <person name="Sikorski J."/>
            <person name="Goker M."/>
            <person name="Detter J.C."/>
            <person name="Bristow J."/>
            <person name="Eisen J.A."/>
            <person name="Markowitz V."/>
            <person name="Hugenholtz P."/>
            <person name="Kyrpides N.C."/>
            <person name="Klenk H.P."/>
            <person name="Woyke T."/>
        </authorList>
    </citation>
    <scope>NUCLEOTIDE SEQUENCE [LARGE SCALE GENOMIC DNA]</scope>
    <source>
        <strain evidence="5">DSM 14884 / JCM 11576 / T1</strain>
    </source>
</reference>
<dbReference type="Proteomes" id="UP000007030">
    <property type="component" value="Chromosome"/>
</dbReference>
<dbReference type="InterPro" id="IPR005066">
    <property type="entry name" value="MoCF_OxRdtse_dimer"/>
</dbReference>
<name>F2NR78_MARHT</name>
<dbReference type="Pfam" id="PF00174">
    <property type="entry name" value="Oxidored_molyb"/>
    <property type="match status" value="1"/>
</dbReference>
<dbReference type="OrthoDB" id="9778777at2"/>
<dbReference type="SUPFAM" id="SSF56524">
    <property type="entry name" value="Oxidoreductase molybdopterin-binding domain"/>
    <property type="match status" value="1"/>
</dbReference>
<feature type="domain" description="Moybdenum cofactor oxidoreductase dimerisation" evidence="3">
    <location>
        <begin position="358"/>
        <end position="465"/>
    </location>
</feature>
<dbReference type="InterPro" id="IPR014756">
    <property type="entry name" value="Ig_E-set"/>
</dbReference>
<keyword evidence="1" id="KW-0812">Transmembrane</keyword>
<dbReference type="HOGENOM" id="CLU_003827_2_1_0"/>
<feature type="transmembrane region" description="Helical" evidence="1">
    <location>
        <begin position="103"/>
        <end position="126"/>
    </location>
</feature>
<dbReference type="InterPro" id="IPR000572">
    <property type="entry name" value="OxRdtase_Mopterin-bd_dom"/>
</dbReference>
<feature type="transmembrane region" description="Helical" evidence="1">
    <location>
        <begin position="12"/>
        <end position="33"/>
    </location>
</feature>
<dbReference type="RefSeq" id="WP_013704971.1">
    <property type="nucleotide sequence ID" value="NC_015387.1"/>
</dbReference>
<protein>
    <submittedName>
        <fullName evidence="4">Oxidoreductase molybdopterin binding protein</fullName>
    </submittedName>
</protein>
<dbReference type="GO" id="GO:0006790">
    <property type="term" value="P:sulfur compound metabolic process"/>
    <property type="evidence" value="ECO:0007669"/>
    <property type="project" value="TreeGrafter"/>
</dbReference>
<dbReference type="GO" id="GO:0030151">
    <property type="term" value="F:molybdenum ion binding"/>
    <property type="evidence" value="ECO:0007669"/>
    <property type="project" value="InterPro"/>
</dbReference>
<evidence type="ECO:0000256" key="1">
    <source>
        <dbReference type="SAM" id="Phobius"/>
    </source>
</evidence>
<evidence type="ECO:0000313" key="4">
    <source>
        <dbReference type="EMBL" id="AEB12927.1"/>
    </source>
</evidence>
<keyword evidence="5" id="KW-1185">Reference proteome</keyword>
<proteinExistence type="predicted"/>
<gene>
    <name evidence="4" type="ordered locus">Marky_2207</name>
</gene>
<dbReference type="GO" id="GO:0043546">
    <property type="term" value="F:molybdopterin cofactor binding"/>
    <property type="evidence" value="ECO:0007669"/>
    <property type="project" value="TreeGrafter"/>
</dbReference>
<feature type="transmembrane region" description="Helical" evidence="1">
    <location>
        <begin position="71"/>
        <end position="91"/>
    </location>
</feature>
<dbReference type="Gene3D" id="3.90.420.10">
    <property type="entry name" value="Oxidoreductase, molybdopterin-binding domain"/>
    <property type="match status" value="1"/>
</dbReference>
<dbReference type="SUPFAM" id="SSF81296">
    <property type="entry name" value="E set domains"/>
    <property type="match status" value="1"/>
</dbReference>
<evidence type="ECO:0000259" key="3">
    <source>
        <dbReference type="Pfam" id="PF03404"/>
    </source>
</evidence>
<dbReference type="KEGG" id="mhd:Marky_2207"/>
<dbReference type="eggNOG" id="COG2041">
    <property type="taxonomic scope" value="Bacteria"/>
</dbReference>
<dbReference type="InterPro" id="IPR036374">
    <property type="entry name" value="OxRdtase_Mopterin-bd_sf"/>
</dbReference>
<keyword evidence="1" id="KW-1133">Transmembrane helix</keyword>
<dbReference type="PANTHER" id="PTHR19372:SF7">
    <property type="entry name" value="SULFITE OXIDASE, MITOCHONDRIAL"/>
    <property type="match status" value="1"/>
</dbReference>
<sequence length="467" mass="51461">MARLRAGGWRRWGWALAGGVGLATMGLGLRALGVGYPLEGMYGRLTFWLGVPAVFNLVHEVFGYGSLAKNLAGLGTLGLWLLGHAALFFLYPRAPGVAVGLAALGYGYFGGWGAMVGLTPAFWVWARWGMARAVRFDPSRRSSLKEIALLPAWLAWGQRARGEERVVFERIPGLSREVTPQAELYYVSKNLAVFDPDLRGRPYRLEVGGLVERPLRLTLEELRALPAVEFVHALICISNPVGGELVGSPRWRGVLLRTLLERAGVRPKARWVVFESRPDGYVESLPLDELPAEAMVAYAIDGEDLERRHGYPTRVLIPGRYGMKQPKWLTHIWLSDTEAVGFWARRGWSRTAVVRTMSRIDVPADGAILGVGEEVVIAGIAFAGGRPLERVEVSTDGGRTWGPAVLKPPLGPYAWQLWALPWVPRTAGAHELVVRAVEVGGRVQDPTPRRPLPDGATGYHRVRVRVR</sequence>
<feature type="domain" description="Oxidoreductase molybdopterin-binding" evidence="2">
    <location>
        <begin position="200"/>
        <end position="343"/>
    </location>
</feature>
<dbReference type="GO" id="GO:0008482">
    <property type="term" value="F:sulfite oxidase activity"/>
    <property type="evidence" value="ECO:0007669"/>
    <property type="project" value="TreeGrafter"/>
</dbReference>
<accession>F2NR78</accession>
<dbReference type="GO" id="GO:0020037">
    <property type="term" value="F:heme binding"/>
    <property type="evidence" value="ECO:0007669"/>
    <property type="project" value="TreeGrafter"/>
</dbReference>
<evidence type="ECO:0000259" key="2">
    <source>
        <dbReference type="Pfam" id="PF00174"/>
    </source>
</evidence>
<dbReference type="EMBL" id="CP002630">
    <property type="protein sequence ID" value="AEB12927.1"/>
    <property type="molecule type" value="Genomic_DNA"/>
</dbReference>
<evidence type="ECO:0000313" key="5">
    <source>
        <dbReference type="Proteomes" id="UP000007030"/>
    </source>
</evidence>
<organism evidence="4 5">
    <name type="scientific">Marinithermus hydrothermalis (strain DSM 14884 / JCM 11576 / T1)</name>
    <dbReference type="NCBI Taxonomy" id="869210"/>
    <lineage>
        <taxon>Bacteria</taxon>
        <taxon>Thermotogati</taxon>
        <taxon>Deinococcota</taxon>
        <taxon>Deinococci</taxon>
        <taxon>Thermales</taxon>
        <taxon>Thermaceae</taxon>
        <taxon>Marinithermus</taxon>
    </lineage>
</organism>
<dbReference type="Pfam" id="PF03404">
    <property type="entry name" value="Mo-co_dimer"/>
    <property type="match status" value="1"/>
</dbReference>